<proteinExistence type="predicted"/>
<evidence type="ECO:0000313" key="2">
    <source>
        <dbReference type="EMBL" id="REG32972.1"/>
    </source>
</evidence>
<keyword evidence="3" id="KW-1185">Reference proteome</keyword>
<dbReference type="EMBL" id="QUMU01000004">
    <property type="protein sequence ID" value="REG32972.1"/>
    <property type="molecule type" value="Genomic_DNA"/>
</dbReference>
<gene>
    <name evidence="2" type="ORF">ATI61_104262</name>
</gene>
<dbReference type="Proteomes" id="UP000256345">
    <property type="component" value="Unassembled WGS sequence"/>
</dbReference>
<protein>
    <recommendedName>
        <fullName evidence="4">Lipoprotein</fullName>
    </recommendedName>
</protein>
<name>A0ABX9K469_9BACT</name>
<evidence type="ECO:0000313" key="3">
    <source>
        <dbReference type="Proteomes" id="UP000256345"/>
    </source>
</evidence>
<organism evidence="2 3">
    <name type="scientific">Archangium gephyra</name>
    <dbReference type="NCBI Taxonomy" id="48"/>
    <lineage>
        <taxon>Bacteria</taxon>
        <taxon>Pseudomonadati</taxon>
        <taxon>Myxococcota</taxon>
        <taxon>Myxococcia</taxon>
        <taxon>Myxococcales</taxon>
        <taxon>Cystobacterineae</taxon>
        <taxon>Archangiaceae</taxon>
        <taxon>Archangium</taxon>
    </lineage>
</organism>
<sequence>MGAMGCTQDASAPGEAPDDDGQLLQRLKGEDTPKGSSVRALSPEERASLFPRPLPVPEGWDASVEPEDAGSSSPDYAEQRRQIYEQRMQQLQEDAALRDAGIERTLEERAADEALVMGPVPKDIAGQRRQQLAKERLETGRFRQFGKGGGMKRSEIIHVIRDTDGGTQAAVKE</sequence>
<comment type="caution">
    <text evidence="2">The sequence shown here is derived from an EMBL/GenBank/DDBJ whole genome shotgun (WGS) entry which is preliminary data.</text>
</comment>
<reference evidence="2 3" key="1">
    <citation type="submission" date="2018-08" db="EMBL/GenBank/DDBJ databases">
        <title>Genomic Encyclopedia of Archaeal and Bacterial Type Strains, Phase II (KMG-II): from individual species to whole genera.</title>
        <authorList>
            <person name="Goeker M."/>
        </authorList>
    </citation>
    <scope>NUCLEOTIDE SEQUENCE [LARGE SCALE GENOMIC DNA]</scope>
    <source>
        <strain evidence="2 3">DSM 2261</strain>
    </source>
</reference>
<evidence type="ECO:0000256" key="1">
    <source>
        <dbReference type="SAM" id="MobiDB-lite"/>
    </source>
</evidence>
<feature type="region of interest" description="Disordered" evidence="1">
    <location>
        <begin position="1"/>
        <end position="79"/>
    </location>
</feature>
<accession>A0ABX9K469</accession>
<evidence type="ECO:0008006" key="4">
    <source>
        <dbReference type="Google" id="ProtNLM"/>
    </source>
</evidence>